<organism evidence="1 2">
    <name type="scientific">Panagrolaimus sp. ES5</name>
    <dbReference type="NCBI Taxonomy" id="591445"/>
    <lineage>
        <taxon>Eukaryota</taxon>
        <taxon>Metazoa</taxon>
        <taxon>Ecdysozoa</taxon>
        <taxon>Nematoda</taxon>
        <taxon>Chromadorea</taxon>
        <taxon>Rhabditida</taxon>
        <taxon>Tylenchina</taxon>
        <taxon>Panagrolaimomorpha</taxon>
        <taxon>Panagrolaimoidea</taxon>
        <taxon>Panagrolaimidae</taxon>
        <taxon>Panagrolaimus</taxon>
    </lineage>
</organism>
<evidence type="ECO:0000313" key="1">
    <source>
        <dbReference type="Proteomes" id="UP000887579"/>
    </source>
</evidence>
<accession>A0AC34G530</accession>
<sequence length="238" mass="27989">MDLDDGEKNKNKKSAMISKDKATKVDIFIPPWVVELPNICAGLWVPFFIIFPLLWRHYNGIERPVLTNPCDENDSDAYQKFAASWKEKNHTKIMFKIIVEENNDMPNAIKENYIQDIQTATQKIWSQTIMDDSDYRRYEKCFSDNNQSKLNFITYICVINYVIFYICLISCCYFAELYSRRKLDANTNVVKNFPDNSFKLKDTACKLCLAIYPPIYLLLNILLYRMLSEHTVSTEFML</sequence>
<evidence type="ECO:0000313" key="2">
    <source>
        <dbReference type="WBParaSite" id="ES5_v2.g24741.t1"/>
    </source>
</evidence>
<proteinExistence type="predicted"/>
<protein>
    <submittedName>
        <fullName evidence="2">Uncharacterized protein</fullName>
    </submittedName>
</protein>
<reference evidence="2" key="1">
    <citation type="submission" date="2022-11" db="UniProtKB">
        <authorList>
            <consortium name="WormBaseParasite"/>
        </authorList>
    </citation>
    <scope>IDENTIFICATION</scope>
</reference>
<dbReference type="WBParaSite" id="ES5_v2.g24741.t1">
    <property type="protein sequence ID" value="ES5_v2.g24741.t1"/>
    <property type="gene ID" value="ES5_v2.g24741"/>
</dbReference>
<dbReference type="Proteomes" id="UP000887579">
    <property type="component" value="Unplaced"/>
</dbReference>
<name>A0AC34G530_9BILA</name>